<keyword evidence="4" id="KW-1185">Reference proteome</keyword>
<reference evidence="3" key="1">
    <citation type="submission" date="2021-05" db="EMBL/GenBank/DDBJ databases">
        <authorList>
            <person name="Sun Q."/>
            <person name="Inoue M."/>
        </authorList>
    </citation>
    <scope>NUCLEOTIDE SEQUENCE</scope>
    <source>
        <strain evidence="3">VKM B-3255</strain>
    </source>
</reference>
<dbReference type="SMART" id="SM00506">
    <property type="entry name" value="A1pp"/>
    <property type="match status" value="1"/>
</dbReference>
<evidence type="ECO:0000313" key="4">
    <source>
        <dbReference type="Proteomes" id="UP001166585"/>
    </source>
</evidence>
<dbReference type="PROSITE" id="PS51154">
    <property type="entry name" value="MACRO"/>
    <property type="match status" value="1"/>
</dbReference>
<accession>A0ABS5R8E6</accession>
<proteinExistence type="predicted"/>
<dbReference type="RefSeq" id="WP_213754909.1">
    <property type="nucleotide sequence ID" value="NZ_JAHCQH010000015.1"/>
</dbReference>
<sequence length="172" mass="18417">MAMIHDVAGDILMSEAQVIAHGVAPGDHFDTGLALALRERYPSLAKDFRHECRVNHPKAGGIWVWAGAGETGSVRIVNLLTQEAAENATERPGKATLENVGHALKALARYAQEEKITSLALPRLATGVGGLDWADVKPLVERHLGALDIPVYVYTVYHKDQKAAEPGLPAAA</sequence>
<dbReference type="Pfam" id="PF01661">
    <property type="entry name" value="Macro"/>
    <property type="match status" value="1"/>
</dbReference>
<organism evidence="3 4">
    <name type="scientific">Ancylobacter radicis</name>
    <dbReference type="NCBI Taxonomy" id="2836179"/>
    <lineage>
        <taxon>Bacteria</taxon>
        <taxon>Pseudomonadati</taxon>
        <taxon>Pseudomonadota</taxon>
        <taxon>Alphaproteobacteria</taxon>
        <taxon>Hyphomicrobiales</taxon>
        <taxon>Xanthobacteraceae</taxon>
        <taxon>Ancylobacter</taxon>
    </lineage>
</organism>
<dbReference type="EMBL" id="JAHCQH010000015">
    <property type="protein sequence ID" value="MBS9477104.1"/>
    <property type="molecule type" value="Genomic_DNA"/>
</dbReference>
<dbReference type="InterPro" id="IPR043472">
    <property type="entry name" value="Macro_dom-like"/>
</dbReference>
<feature type="domain" description="Macro" evidence="2">
    <location>
        <begin position="1"/>
        <end position="172"/>
    </location>
</feature>
<evidence type="ECO:0000259" key="2">
    <source>
        <dbReference type="PROSITE" id="PS51154"/>
    </source>
</evidence>
<comment type="caution">
    <text evidence="3">The sequence shown here is derived from an EMBL/GenBank/DDBJ whole genome shotgun (WGS) entry which is preliminary data.</text>
</comment>
<protein>
    <submittedName>
        <fullName evidence="3">Macro domain-containing protein</fullName>
    </submittedName>
</protein>
<dbReference type="Proteomes" id="UP001166585">
    <property type="component" value="Unassembled WGS sequence"/>
</dbReference>
<dbReference type="PANTHER" id="PTHR12521:SF0">
    <property type="entry name" value="ADP-RIBOSE GLYCOHYDROLASE OARD1"/>
    <property type="match status" value="1"/>
</dbReference>
<gene>
    <name evidence="3" type="ORF">KIP89_08290</name>
</gene>
<evidence type="ECO:0000256" key="1">
    <source>
        <dbReference type="ARBA" id="ARBA00035885"/>
    </source>
</evidence>
<dbReference type="InterPro" id="IPR002589">
    <property type="entry name" value="Macro_dom"/>
</dbReference>
<dbReference type="SUPFAM" id="SSF52949">
    <property type="entry name" value="Macro domain-like"/>
    <property type="match status" value="1"/>
</dbReference>
<comment type="catalytic activity">
    <reaction evidence="1">
        <text>an N-(ADP-alpha-D-ribosyl)-thymidine in DNA + H2O = a thymidine in DNA + ADP-D-ribose</text>
        <dbReference type="Rhea" id="RHEA:71655"/>
        <dbReference type="Rhea" id="RHEA-COMP:13556"/>
        <dbReference type="Rhea" id="RHEA-COMP:18051"/>
        <dbReference type="ChEBI" id="CHEBI:15377"/>
        <dbReference type="ChEBI" id="CHEBI:57967"/>
        <dbReference type="ChEBI" id="CHEBI:137386"/>
        <dbReference type="ChEBI" id="CHEBI:191199"/>
    </reaction>
    <physiologicalReaction direction="left-to-right" evidence="1">
        <dbReference type="Rhea" id="RHEA:71656"/>
    </physiologicalReaction>
</comment>
<evidence type="ECO:0000313" key="3">
    <source>
        <dbReference type="EMBL" id="MBS9477104.1"/>
    </source>
</evidence>
<name>A0ABS5R8E6_9HYPH</name>
<dbReference type="InterPro" id="IPR050892">
    <property type="entry name" value="ADP-ribose_metab_enzymes"/>
</dbReference>
<dbReference type="Gene3D" id="3.40.220.10">
    <property type="entry name" value="Leucine Aminopeptidase, subunit E, domain 1"/>
    <property type="match status" value="1"/>
</dbReference>
<dbReference type="PANTHER" id="PTHR12521">
    <property type="entry name" value="PROTEIN C6ORF130"/>
    <property type="match status" value="1"/>
</dbReference>